<accession>A0ABU3K9E7</accession>
<proteinExistence type="predicted"/>
<dbReference type="EMBL" id="JAQOUE010000001">
    <property type="protein sequence ID" value="MDT7043031.1"/>
    <property type="molecule type" value="Genomic_DNA"/>
</dbReference>
<sequence length="384" mass="43605">MAFSLMANAGGGDKVRVHANGNLEEAGIEVYGTIKGTPDREESIRLFKNELRLTKNFTGPPVRIFGFAKHHPPTLYQPIQGNSQSKKWTPRADDILPITFLEEYLIPIKIWIVIFTEIERPGDVEFLKKKAIDAVGNTNEIWERERQGIALDLMWSPSNPEVKTLSMGDPANVDFPANKEFLKFDCNNFSTNSQVRHLQKVVGFEKDMINVYYMLKVRGDGNDMSATSGVNCDRQKDSHAERGENIKIDDILPENVHDKRIIALGVKTDPNLLIHELGHAFGLVHHPRWKDEPQNVMYNKGSARKYLTEGQTFRQVRNAHSMLQVVYKKTLCPENPAQCLTMGEHPVSEFPKACPVFTKEDTTTDELSKINCPPIDYRLWDDGE</sequence>
<comment type="caution">
    <text evidence="1">The sequence shown here is derived from an EMBL/GenBank/DDBJ whole genome shotgun (WGS) entry which is preliminary data.</text>
</comment>
<evidence type="ECO:0000313" key="2">
    <source>
        <dbReference type="Proteomes" id="UP001250932"/>
    </source>
</evidence>
<evidence type="ECO:0000313" key="1">
    <source>
        <dbReference type="EMBL" id="MDT7043031.1"/>
    </source>
</evidence>
<gene>
    <name evidence="1" type="ORF">PPG34_11755</name>
</gene>
<dbReference type="SUPFAM" id="SSF55486">
    <property type="entry name" value="Metalloproteases ('zincins'), catalytic domain"/>
    <property type="match status" value="1"/>
</dbReference>
<evidence type="ECO:0008006" key="3">
    <source>
        <dbReference type="Google" id="ProtNLM"/>
    </source>
</evidence>
<name>A0ABU3K9E7_9BACT</name>
<organism evidence="1 2">
    <name type="scientific">Candidatus Nitronereus thalassa</name>
    <dbReference type="NCBI Taxonomy" id="3020898"/>
    <lineage>
        <taxon>Bacteria</taxon>
        <taxon>Pseudomonadati</taxon>
        <taxon>Nitrospirota</taxon>
        <taxon>Nitrospiria</taxon>
        <taxon>Nitrospirales</taxon>
        <taxon>Nitrospiraceae</taxon>
        <taxon>Candidatus Nitronereus</taxon>
    </lineage>
</organism>
<dbReference type="Proteomes" id="UP001250932">
    <property type="component" value="Unassembled WGS sequence"/>
</dbReference>
<dbReference type="RefSeq" id="WP_313833510.1">
    <property type="nucleotide sequence ID" value="NZ_JAQOUE010000001.1"/>
</dbReference>
<reference evidence="1 2" key="1">
    <citation type="journal article" date="2023" name="ISME J.">
        <title>Cultivation and genomic characterization of novel and ubiquitous marine nitrite-oxidizing bacteria from the Nitrospirales.</title>
        <authorList>
            <person name="Mueller A.J."/>
            <person name="Daebeler A."/>
            <person name="Herbold C.W."/>
            <person name="Kirkegaard R.H."/>
            <person name="Daims H."/>
        </authorList>
    </citation>
    <scope>NUCLEOTIDE SEQUENCE [LARGE SCALE GENOMIC DNA]</scope>
    <source>
        <strain evidence="1 2">EB</strain>
    </source>
</reference>
<keyword evidence="2" id="KW-1185">Reference proteome</keyword>
<protein>
    <recommendedName>
        <fullName evidence="3">Peptidase M12A domain-containing protein</fullName>
    </recommendedName>
</protein>